<dbReference type="RefSeq" id="WP_008686530.1">
    <property type="nucleotide sequence ID" value="NZ_ANOH01000389.1"/>
</dbReference>
<reference evidence="2 3" key="1">
    <citation type="journal article" date="2013" name="Mar. Genomics">
        <title>Expression of sulfatases in Rhodopirellula baltica and the diversity of sulfatases in the genus Rhodopirellula.</title>
        <authorList>
            <person name="Wegner C.E."/>
            <person name="Richter-Heitmann T."/>
            <person name="Klindworth A."/>
            <person name="Klockow C."/>
            <person name="Richter M."/>
            <person name="Achstetter T."/>
            <person name="Glockner F.O."/>
            <person name="Harder J."/>
        </authorList>
    </citation>
    <scope>NUCLEOTIDE SEQUENCE [LARGE SCALE GENOMIC DNA]</scope>
    <source>
        <strain evidence="2 3">SM41</strain>
    </source>
</reference>
<evidence type="ECO:0000259" key="1">
    <source>
        <dbReference type="Pfam" id="PF14206"/>
    </source>
</evidence>
<name>M5TV01_9BACT</name>
<comment type="caution">
    <text evidence="2">The sequence shown here is derived from an EMBL/GenBank/DDBJ whole genome shotgun (WGS) entry which is preliminary data.</text>
</comment>
<dbReference type="PATRIC" id="fig|1263870.3.peg.5861"/>
<evidence type="ECO:0000313" key="2">
    <source>
        <dbReference type="EMBL" id="EMI53022.1"/>
    </source>
</evidence>
<proteinExistence type="predicted"/>
<gene>
    <name evidence="2" type="ORF">RSSM_05536</name>
</gene>
<dbReference type="OrthoDB" id="1456570at2"/>
<dbReference type="Proteomes" id="UP000011885">
    <property type="component" value="Unassembled WGS sequence"/>
</dbReference>
<dbReference type="EMBL" id="ANOH01000389">
    <property type="protein sequence ID" value="EMI53022.1"/>
    <property type="molecule type" value="Genomic_DNA"/>
</dbReference>
<evidence type="ECO:0000313" key="3">
    <source>
        <dbReference type="Proteomes" id="UP000011885"/>
    </source>
</evidence>
<dbReference type="InterPro" id="IPR025983">
    <property type="entry name" value="Cys_rich_CPCC"/>
</dbReference>
<keyword evidence="2" id="KW-0378">Hydrolase</keyword>
<feature type="domain" description="Cysteine-rich CPCC" evidence="1">
    <location>
        <begin position="5"/>
        <end position="55"/>
    </location>
</feature>
<organism evidence="2 3">
    <name type="scientific">Rhodopirellula sallentina SM41</name>
    <dbReference type="NCBI Taxonomy" id="1263870"/>
    <lineage>
        <taxon>Bacteria</taxon>
        <taxon>Pseudomonadati</taxon>
        <taxon>Planctomycetota</taxon>
        <taxon>Planctomycetia</taxon>
        <taxon>Pirellulales</taxon>
        <taxon>Pirellulaceae</taxon>
        <taxon>Rhodopirellula</taxon>
    </lineage>
</organism>
<accession>M5TV01</accession>
<dbReference type="GO" id="GO:0016787">
    <property type="term" value="F:hydrolase activity"/>
    <property type="evidence" value="ECO:0007669"/>
    <property type="project" value="UniProtKB-KW"/>
</dbReference>
<keyword evidence="3" id="KW-1185">Reference proteome</keyword>
<dbReference type="Pfam" id="PF14206">
    <property type="entry name" value="Cys_rich_CPCC"/>
    <property type="match status" value="1"/>
</dbReference>
<dbReference type="AlphaFoldDB" id="M5TV01"/>
<protein>
    <submittedName>
        <fullName evidence="2">Hydrolase</fullName>
    </submittedName>
</protein>
<sequence>MTSDYPCPSCGFLVFGEPPGSYEICPVCGWEDDHVQLRYPGMRGGANSGSLRDYQLQALAELPPDVRSADGFTRHADWRPLADDECIQPSDGHDGVGVGYFNAASEVLATYYWATPKSSG</sequence>